<dbReference type="Proteomes" id="UP001632038">
    <property type="component" value="Unassembled WGS sequence"/>
</dbReference>
<comment type="catalytic activity">
    <reaction evidence="1">
        <text>a (3Z)-enoyl-CoA = a 4-saturated (2E)-enoyl-CoA</text>
        <dbReference type="Rhea" id="RHEA:45900"/>
        <dbReference type="ChEBI" id="CHEBI:85097"/>
        <dbReference type="ChEBI" id="CHEBI:85489"/>
        <dbReference type="EC" id="5.3.3.8"/>
    </reaction>
</comment>
<evidence type="ECO:0000256" key="7">
    <source>
        <dbReference type="SAM" id="MobiDB-lite"/>
    </source>
</evidence>
<evidence type="ECO:0000256" key="2">
    <source>
        <dbReference type="ARBA" id="ARBA00000765"/>
    </source>
</evidence>
<evidence type="ECO:0000256" key="6">
    <source>
        <dbReference type="ARBA" id="ARBA00023098"/>
    </source>
</evidence>
<dbReference type="InterPro" id="IPR029045">
    <property type="entry name" value="ClpP/crotonase-like_dom_sf"/>
</dbReference>
<dbReference type="FunFam" id="3.90.226.10:FF:000049">
    <property type="entry name" value="Enoyl-CoA delta isomerase 3"/>
    <property type="match status" value="1"/>
</dbReference>
<feature type="region of interest" description="Disordered" evidence="7">
    <location>
        <begin position="238"/>
        <end position="260"/>
    </location>
</feature>
<dbReference type="GO" id="GO:0009062">
    <property type="term" value="P:fatty acid catabolic process"/>
    <property type="evidence" value="ECO:0007669"/>
    <property type="project" value="UniProtKB-ARBA"/>
</dbReference>
<keyword evidence="9" id="KW-1185">Reference proteome</keyword>
<dbReference type="EMBL" id="JAVIJP010000017">
    <property type="protein sequence ID" value="KAL3640467.1"/>
    <property type="molecule type" value="Genomic_DNA"/>
</dbReference>
<comment type="similarity">
    <text evidence="4">Belongs to the enoyl-CoA hydratase/isomerase family.</text>
</comment>
<dbReference type="EC" id="5.3.3.8" evidence="5"/>
<dbReference type="AlphaFoldDB" id="A0ABD3DEK9"/>
<dbReference type="Gene3D" id="3.90.226.10">
    <property type="entry name" value="2-enoyl-CoA Hydratase, Chain A, domain 1"/>
    <property type="match status" value="1"/>
</dbReference>
<evidence type="ECO:0000313" key="8">
    <source>
        <dbReference type="EMBL" id="KAL3640467.1"/>
    </source>
</evidence>
<sequence>MCTLDKRGDLFILTITGDDEHRLNPTLIDSIRSALNRAKSESECMGGPTALITTAQGKFFSNGYDLSWALYDPDPVRAQSRARPKSMSKKLRLLVAELISFPMPTIAAVTGHASATGFILALSHDYLLMRKDRGFLYMSELDINYKIPNWFSVLVKSKMGPPNVWRNVVLRAEKITAEVGLKWGIVDSAHDTAEETIRAAVRLGMGLVSRKWDGKVYADNRRTVFDDVLAALGSDETVGDDGSNVDEEGNEIKPVSVSRL</sequence>
<proteinExistence type="inferred from homology"/>
<dbReference type="InterPro" id="IPR001753">
    <property type="entry name" value="Enoyl-CoA_hydra/iso"/>
</dbReference>
<accession>A0ABD3DEK9</accession>
<keyword evidence="6" id="KW-0443">Lipid metabolism</keyword>
<feature type="compositionally biased region" description="Acidic residues" evidence="7">
    <location>
        <begin position="238"/>
        <end position="249"/>
    </location>
</feature>
<comment type="caution">
    <text evidence="8">The sequence shown here is derived from an EMBL/GenBank/DDBJ whole genome shotgun (WGS) entry which is preliminary data.</text>
</comment>
<dbReference type="SUPFAM" id="SSF52096">
    <property type="entry name" value="ClpP/crotonase"/>
    <property type="match status" value="1"/>
</dbReference>
<organism evidence="8 9">
    <name type="scientific">Castilleja foliolosa</name>
    <dbReference type="NCBI Taxonomy" id="1961234"/>
    <lineage>
        <taxon>Eukaryota</taxon>
        <taxon>Viridiplantae</taxon>
        <taxon>Streptophyta</taxon>
        <taxon>Embryophyta</taxon>
        <taxon>Tracheophyta</taxon>
        <taxon>Spermatophyta</taxon>
        <taxon>Magnoliopsida</taxon>
        <taxon>eudicotyledons</taxon>
        <taxon>Gunneridae</taxon>
        <taxon>Pentapetalae</taxon>
        <taxon>asterids</taxon>
        <taxon>lamiids</taxon>
        <taxon>Lamiales</taxon>
        <taxon>Orobanchaceae</taxon>
        <taxon>Pedicularideae</taxon>
        <taxon>Castillejinae</taxon>
        <taxon>Castilleja</taxon>
    </lineage>
</organism>
<comment type="catalytic activity">
    <reaction evidence="2">
        <text>a (3E)-enoyl-CoA = a 4-saturated (2E)-enoyl-CoA</text>
        <dbReference type="Rhea" id="RHEA:45228"/>
        <dbReference type="ChEBI" id="CHEBI:58521"/>
        <dbReference type="ChEBI" id="CHEBI:85097"/>
        <dbReference type="EC" id="5.3.3.8"/>
    </reaction>
</comment>
<reference evidence="9" key="1">
    <citation type="journal article" date="2024" name="IScience">
        <title>Strigolactones Initiate the Formation of Haustorium-like Structures in Castilleja.</title>
        <authorList>
            <person name="Buerger M."/>
            <person name="Peterson D."/>
            <person name="Chory J."/>
        </authorList>
    </citation>
    <scope>NUCLEOTIDE SEQUENCE [LARGE SCALE GENOMIC DNA]</scope>
</reference>
<dbReference type="PANTHER" id="PTHR11941">
    <property type="entry name" value="ENOYL-COA HYDRATASE-RELATED"/>
    <property type="match status" value="1"/>
</dbReference>
<name>A0ABD3DEK9_9LAMI</name>
<dbReference type="PANTHER" id="PTHR11941:SF84">
    <property type="entry name" value="ENOYL-COA DELTA ISOMERASE 1, PEROXISOMAL"/>
    <property type="match status" value="1"/>
</dbReference>
<evidence type="ECO:0000256" key="5">
    <source>
        <dbReference type="ARBA" id="ARBA00012064"/>
    </source>
</evidence>
<evidence type="ECO:0000256" key="3">
    <source>
        <dbReference type="ARBA" id="ARBA00005005"/>
    </source>
</evidence>
<dbReference type="Pfam" id="PF00378">
    <property type="entry name" value="ECH_1"/>
    <property type="match status" value="1"/>
</dbReference>
<evidence type="ECO:0000256" key="4">
    <source>
        <dbReference type="ARBA" id="ARBA00005254"/>
    </source>
</evidence>
<comment type="pathway">
    <text evidence="3">Lipid metabolism; fatty acid beta-oxidation.</text>
</comment>
<gene>
    <name evidence="8" type="ORF">CASFOL_015435</name>
</gene>
<dbReference type="GO" id="GO:0004165">
    <property type="term" value="F:delta(3)-delta(2)-enoyl-CoA isomerase activity"/>
    <property type="evidence" value="ECO:0007669"/>
    <property type="project" value="UniProtKB-EC"/>
</dbReference>
<protein>
    <recommendedName>
        <fullName evidence="5">Delta(3)-Delta(2)-enoyl-CoA isomerase</fullName>
        <ecNumber evidence="5">5.3.3.8</ecNumber>
    </recommendedName>
</protein>
<dbReference type="CDD" id="cd06558">
    <property type="entry name" value="crotonase-like"/>
    <property type="match status" value="1"/>
</dbReference>
<evidence type="ECO:0000256" key="1">
    <source>
        <dbReference type="ARBA" id="ARBA00000452"/>
    </source>
</evidence>
<evidence type="ECO:0000313" key="9">
    <source>
        <dbReference type="Proteomes" id="UP001632038"/>
    </source>
</evidence>